<dbReference type="InterPro" id="IPR004312">
    <property type="entry name" value="ATHILA_Orf1_C"/>
</dbReference>
<protein>
    <recommendedName>
        <fullName evidence="12">Reverse transcriptase</fullName>
    </recommendedName>
</protein>
<dbReference type="CDD" id="cd09274">
    <property type="entry name" value="RNase_HI_RT_Ty3"/>
    <property type="match status" value="1"/>
</dbReference>
<reference evidence="10 11" key="1">
    <citation type="submission" date="2020-12" db="EMBL/GenBank/DDBJ databases">
        <title>Concerted genomic and epigenomic changes stabilize Arabidopsis allopolyploids.</title>
        <authorList>
            <person name="Chen Z."/>
        </authorList>
    </citation>
    <scope>NUCLEOTIDE SEQUENCE [LARGE SCALE GENOMIC DNA]</scope>
    <source>
        <strain evidence="10">As9502</strain>
        <tissue evidence="10">Leaf</tissue>
    </source>
</reference>
<evidence type="ECO:0000313" key="10">
    <source>
        <dbReference type="EMBL" id="KAG7529957.1"/>
    </source>
</evidence>
<name>A0A8T1XBJ7_ARASU</name>
<organism evidence="10 11">
    <name type="scientific">Arabidopsis suecica</name>
    <name type="common">Swedish thale-cress</name>
    <name type="synonym">Cardaminopsis suecica</name>
    <dbReference type="NCBI Taxonomy" id="45249"/>
    <lineage>
        <taxon>Eukaryota</taxon>
        <taxon>Viridiplantae</taxon>
        <taxon>Streptophyta</taxon>
        <taxon>Embryophyta</taxon>
        <taxon>Tracheophyta</taxon>
        <taxon>Spermatophyta</taxon>
        <taxon>Magnoliopsida</taxon>
        <taxon>eudicotyledons</taxon>
        <taxon>Gunneridae</taxon>
        <taxon>Pentapetalae</taxon>
        <taxon>rosids</taxon>
        <taxon>malvids</taxon>
        <taxon>Brassicales</taxon>
        <taxon>Brassicaceae</taxon>
        <taxon>Camelineae</taxon>
        <taxon>Arabidopsis</taxon>
    </lineage>
</organism>
<feature type="domain" description="Arabidopsis retrotransposon Orf1 C-terminal" evidence="8">
    <location>
        <begin position="1405"/>
        <end position="1546"/>
    </location>
</feature>
<dbReference type="Pfam" id="PF17917">
    <property type="entry name" value="RT_RNaseH"/>
    <property type="match status" value="1"/>
</dbReference>
<evidence type="ECO:0000256" key="7">
    <source>
        <dbReference type="SAM" id="MobiDB-lite"/>
    </source>
</evidence>
<keyword evidence="2" id="KW-0548">Nucleotidyltransferase</keyword>
<dbReference type="GO" id="GO:0016787">
    <property type="term" value="F:hydrolase activity"/>
    <property type="evidence" value="ECO:0007669"/>
    <property type="project" value="UniProtKB-KW"/>
</dbReference>
<proteinExistence type="predicted"/>
<dbReference type="InterPro" id="IPR041373">
    <property type="entry name" value="RT_RNaseH"/>
</dbReference>
<keyword evidence="1" id="KW-0808">Transferase</keyword>
<feature type="non-terminal residue" evidence="10">
    <location>
        <position position="1"/>
    </location>
</feature>
<dbReference type="PANTHER" id="PTHR34072:SF57">
    <property type="entry name" value="RNA-DIRECTED DNA POLYMERASE"/>
    <property type="match status" value="1"/>
</dbReference>
<dbReference type="GO" id="GO:0003964">
    <property type="term" value="F:RNA-directed DNA polymerase activity"/>
    <property type="evidence" value="ECO:0007669"/>
    <property type="project" value="UniProtKB-KW"/>
</dbReference>
<evidence type="ECO:0000256" key="2">
    <source>
        <dbReference type="ARBA" id="ARBA00022695"/>
    </source>
</evidence>
<comment type="caution">
    <text evidence="10">The sequence shown here is derived from an EMBL/GenBank/DDBJ whole genome shotgun (WGS) entry which is preliminary data.</text>
</comment>
<evidence type="ECO:0000256" key="1">
    <source>
        <dbReference type="ARBA" id="ARBA00022679"/>
    </source>
</evidence>
<keyword evidence="3" id="KW-0540">Nuclease</keyword>
<feature type="region of interest" description="Disordered" evidence="7">
    <location>
        <begin position="1852"/>
        <end position="1895"/>
    </location>
</feature>
<dbReference type="EMBL" id="JAEFBJ010000112">
    <property type="protein sequence ID" value="KAG7529957.1"/>
    <property type="molecule type" value="Genomic_DNA"/>
</dbReference>
<dbReference type="FunFam" id="3.10.20.370:FF:000001">
    <property type="entry name" value="Retrovirus-related Pol polyprotein from transposon 17.6-like protein"/>
    <property type="match status" value="1"/>
</dbReference>
<evidence type="ECO:0008006" key="12">
    <source>
        <dbReference type="Google" id="ProtNLM"/>
    </source>
</evidence>
<keyword evidence="4" id="KW-0255">Endonuclease</keyword>
<evidence type="ECO:0000256" key="5">
    <source>
        <dbReference type="ARBA" id="ARBA00022801"/>
    </source>
</evidence>
<feature type="compositionally biased region" description="Polar residues" evidence="7">
    <location>
        <begin position="1882"/>
        <end position="1895"/>
    </location>
</feature>
<feature type="region of interest" description="Disordered" evidence="7">
    <location>
        <begin position="1277"/>
        <end position="1325"/>
    </location>
</feature>
<evidence type="ECO:0000256" key="4">
    <source>
        <dbReference type="ARBA" id="ARBA00022759"/>
    </source>
</evidence>
<evidence type="ECO:0000256" key="6">
    <source>
        <dbReference type="ARBA" id="ARBA00022918"/>
    </source>
</evidence>
<feature type="region of interest" description="Disordered" evidence="7">
    <location>
        <begin position="1232"/>
        <end position="1258"/>
    </location>
</feature>
<dbReference type="GO" id="GO:0004519">
    <property type="term" value="F:endonuclease activity"/>
    <property type="evidence" value="ECO:0007669"/>
    <property type="project" value="UniProtKB-KW"/>
</dbReference>
<feature type="compositionally biased region" description="Pro residues" evidence="7">
    <location>
        <begin position="1311"/>
        <end position="1325"/>
    </location>
</feature>
<dbReference type="PANTHER" id="PTHR34072">
    <property type="entry name" value="ENZYMATIC POLYPROTEIN-RELATED"/>
    <property type="match status" value="1"/>
</dbReference>
<feature type="domain" description="Reverse transcriptase RNase H-like" evidence="9">
    <location>
        <begin position="677"/>
        <end position="779"/>
    </location>
</feature>
<keyword evidence="6" id="KW-0695">RNA-directed DNA polymerase</keyword>
<keyword evidence="11" id="KW-1185">Reference proteome</keyword>
<dbReference type="Pfam" id="PF03078">
    <property type="entry name" value="ATHILA"/>
    <property type="match status" value="1"/>
</dbReference>
<evidence type="ECO:0000259" key="8">
    <source>
        <dbReference type="Pfam" id="PF03078"/>
    </source>
</evidence>
<dbReference type="Proteomes" id="UP000694251">
    <property type="component" value="Unassembled WGS sequence"/>
</dbReference>
<dbReference type="OrthoDB" id="10055717at2759"/>
<gene>
    <name evidence="10" type="ORF">ISN44_Un112g000010</name>
</gene>
<evidence type="ECO:0000313" key="11">
    <source>
        <dbReference type="Proteomes" id="UP000694251"/>
    </source>
</evidence>
<accession>A0A8T1XBJ7</accession>
<sequence>YIEIENHVSMADFHDSIDRHHQSVDQHTLQNQTATIGNFNRTDHFYTNRSAFKLPPFEREDFAIHPAFYDLALVESLRAAWLRFSRLDSMLAQILADQTKFVDDFNSKYTDLNGKINNLQSRIPEPSSTSASINAVTLCSGKQLNPILQRERSAEPSSFLNVEKDSVSIDTSGCRSTPITLDDSVMPFSSGIDNFAEEEEIIPDGVDRHPARLENVQLLTETKSANRRIPFPKSPKTLRQALDDLRCKTMIDKLIVEMPLVEAIYLSPTIRRYVKTMVTKNLTNKCSVMMISEHDHCSRIPDGILIDVPVMIGKSMIPIDFVVLPYEKEPKDPLILGRSFLHTAGVIIDVRQGRIWLNVGDLTMQFDMNTLVKKPIIEGKTFLIVELEDPLERVLVSSIEDSADLDSESSIYTEHMMQLTVKEALPSLTPTPTTNRDWDPAKAPKIDLKPLPAELRYAFLGENSTYPVILNASLNPAELTLLLSKLRIHRKALSYSLDDIKGISSDVCMHRIHLEDESKSSVEHQRRLNQNLKEVVKKEIMKLLEAGIIYPISDSSWIPIHPDDQEKTTFTCPYGTFAYRRMPFGLCNAPTTFQIGMMSIFTNMIEDIMEDGIVLGHKISEHGIEVDRAKIEVMTSLQAPDNVKAKSKFEFTQECHDAFQQIKQALISAPIVQPPDWDLRFEVMCDASDSAVGAVLGKRKDKKLHAIYYASRTLDYAQRNNATTEKELLAVVFAFEKFRSYLVGSKVIVHTDHAALKYLMQKKDAKPRLLRWLLLLQEFDIDVRDKKGVDYGVGDHLSCISIDDVVPINDFLPEENIYMIDTTEEDECKCDELQNRASVSIDTPSMSINTHISEEVYIRSCAMVSIDITETVDRHSPESTQNWSPIENCATTAVEKDYPWYADIVNYLAADLEPDNLTDYNKKRFLGEIMRYYWDEPYLYKHCSDGVYRRCIAATECDPCQRMGKISNRNEMPQKFILEVEVFDCWGIDFMGPFPPSNKNLYILVAVDYVSKWVEAIASPKNDSAVTTFKTLLGITPFHLLYGKACHLTMVLEHKAAWAVKMMNFDIKLVAERRLFQLNELDEIRIHPYDNPKLYKECTKAYHDKKILTRTFEPNDQALVYDSRLTLFPGKLSSRLSGSLARTWSERRRWSLGQLGQLAQSSSSAGRSDGYSGRVTVELEERMVIVGTTWLRRERLKAGMMGGDSSDSLGIDYMTWPSHLVAWVERTRPDFRQSGSGPFNPPDSIHTKKKKSFPPNAMGSINTIGLSIDTLIFQKKKKRKSVPPPSSSGAHPRRNFSTTAGLRPSQLEPPAVAPQPPIYRFPWPKPPNEKIPSQRVWEKDVNREFTKGLLDDVGLGTICCRQYDLYPELVRQIMASVRVYYVNDRKRNAQEGALIFFIRGFKDAQVFWSRFGNGTYDSKDAVHSKIRHPVLRYLVRLISSTLLCKMEPGKMRLSELLLLYHAVHDFFSDSLGFEEVDRDVNFGAVFAHHLVSVKTKPFTGKGKKSERVGSLLTPKFWHFRNNFEGEEVKTTRFTMDGSYLKNSHWLKGNFLWCFKGETRHHMIQRQRGSASGSALTQTEDEFIDPAGGPRVGSSSSTLPYQLPSPLPIPIEPHVFQHYVVDSFKSEAMAMQPLGMYFPASGYTKKIKLSTRCYISEVLKTFDDLKHALTDSEKNYFKEHLSFKHIYHLPSGYTHKLMGMWMLLLRTTSIEKKKESPCPVPDFCMPLEFLAFEVIPSLRKRFIEEKEGVDAGCPRMCRVNFKRTEMKGFTLEQINNVLGREIRFEEVYNEDVQARMEAPTEEEVPAAVRTGHPQLVDVMEKLDSINDKKNEAFLALADMEKKHATFEAFMNEMKDKMSPDPPNPPEEDDATSKDKPAAPVFTKQVTHLTRASSSLM</sequence>
<evidence type="ECO:0000256" key="3">
    <source>
        <dbReference type="ARBA" id="ARBA00022722"/>
    </source>
</evidence>
<keyword evidence="5" id="KW-0378">Hydrolase</keyword>
<evidence type="ECO:0000259" key="9">
    <source>
        <dbReference type="Pfam" id="PF17917"/>
    </source>
</evidence>